<protein>
    <submittedName>
        <fullName evidence="3">Uncharacterized protein</fullName>
    </submittedName>
</protein>
<accession>A0A836CDS7</accession>
<feature type="compositionally biased region" description="Low complexity" evidence="1">
    <location>
        <begin position="44"/>
        <end position="72"/>
    </location>
</feature>
<keyword evidence="2" id="KW-0732">Signal</keyword>
<gene>
    <name evidence="3" type="ORF">JKP88DRAFT_199167</name>
</gene>
<dbReference type="EMBL" id="JAFCMP010000224">
    <property type="protein sequence ID" value="KAG5182755.1"/>
    <property type="molecule type" value="Genomic_DNA"/>
</dbReference>
<feature type="chain" id="PRO_5032644677" evidence="2">
    <location>
        <begin position="22"/>
        <end position="278"/>
    </location>
</feature>
<evidence type="ECO:0000313" key="4">
    <source>
        <dbReference type="Proteomes" id="UP000664859"/>
    </source>
</evidence>
<comment type="caution">
    <text evidence="3">The sequence shown here is derived from an EMBL/GenBank/DDBJ whole genome shotgun (WGS) entry which is preliminary data.</text>
</comment>
<reference evidence="3" key="1">
    <citation type="submission" date="2021-02" db="EMBL/GenBank/DDBJ databases">
        <title>First Annotated Genome of the Yellow-green Alga Tribonema minus.</title>
        <authorList>
            <person name="Mahan K.M."/>
        </authorList>
    </citation>
    <scope>NUCLEOTIDE SEQUENCE</scope>
    <source>
        <strain evidence="3">UTEX B ZZ1240</strain>
    </source>
</reference>
<dbReference type="Proteomes" id="UP000664859">
    <property type="component" value="Unassembled WGS sequence"/>
</dbReference>
<evidence type="ECO:0000256" key="2">
    <source>
        <dbReference type="SAM" id="SignalP"/>
    </source>
</evidence>
<dbReference type="AlphaFoldDB" id="A0A836CDS7"/>
<sequence>MLPHLAPLALLLVQCAALATAFSVAPSRQWLGRCSEQRLQRPRSLAALSSSDDTATPEAEAAALEASEGGATPQPAAAVPDTEAPAIVSRSKPATLDRSTPWRLFLSVRDPEGPENGATTDIAVVVRFVEEPGFEPPQGRVEVLEENRYVRADQGPFARWTLSEDPDDRKDSLWIWGLFRQLPFPFLLFQLEIDEIPLGGTGADGVARVIPAGKLYAKVPHKFEKETGSQLRAGDVGVKYTNIVSADLAGLATADIGEVKPCGTVRFTPLEFAPGVKF</sequence>
<proteinExistence type="predicted"/>
<evidence type="ECO:0000256" key="1">
    <source>
        <dbReference type="SAM" id="MobiDB-lite"/>
    </source>
</evidence>
<name>A0A836CDS7_9STRA</name>
<dbReference type="OrthoDB" id="185328at2759"/>
<evidence type="ECO:0000313" key="3">
    <source>
        <dbReference type="EMBL" id="KAG5182755.1"/>
    </source>
</evidence>
<feature type="region of interest" description="Disordered" evidence="1">
    <location>
        <begin position="44"/>
        <end position="94"/>
    </location>
</feature>
<feature type="signal peptide" evidence="2">
    <location>
        <begin position="1"/>
        <end position="21"/>
    </location>
</feature>
<keyword evidence="4" id="KW-1185">Reference proteome</keyword>
<organism evidence="3 4">
    <name type="scientific">Tribonema minus</name>
    <dbReference type="NCBI Taxonomy" id="303371"/>
    <lineage>
        <taxon>Eukaryota</taxon>
        <taxon>Sar</taxon>
        <taxon>Stramenopiles</taxon>
        <taxon>Ochrophyta</taxon>
        <taxon>PX clade</taxon>
        <taxon>Xanthophyceae</taxon>
        <taxon>Tribonematales</taxon>
        <taxon>Tribonemataceae</taxon>
        <taxon>Tribonema</taxon>
    </lineage>
</organism>